<evidence type="ECO:0000256" key="1">
    <source>
        <dbReference type="SAM" id="SignalP"/>
    </source>
</evidence>
<feature type="domain" description="Reverse transcriptase" evidence="2">
    <location>
        <begin position="5"/>
        <end position="68"/>
    </location>
</feature>
<protein>
    <recommendedName>
        <fullName evidence="2">Reverse transcriptase domain-containing protein</fullName>
    </recommendedName>
</protein>
<proteinExistence type="predicted"/>
<feature type="chain" id="PRO_5046615574" description="Reverse transcriptase domain-containing protein" evidence="1">
    <location>
        <begin position="16"/>
        <end position="223"/>
    </location>
</feature>
<evidence type="ECO:0000313" key="4">
    <source>
        <dbReference type="Proteomes" id="UP001145742"/>
    </source>
</evidence>
<dbReference type="Pfam" id="PF00078">
    <property type="entry name" value="RVT_1"/>
    <property type="match status" value="1"/>
</dbReference>
<sequence>MVWWMMNWLGGLIHGVVIDVSMPQRTSVTNGVPQGSALGPVLFSVFINDIERGIECTLGKFADDMKLSGVVDTPEGWDAIQRDMDKLKKQAHGNLIRVDKKVVDEAFLDYSEASDSDLHISLLDKRHDPLVRAWGMIRAETDDVFPDDEENNAVMTSELKCLSKFVDDMDQSGAVDTPEGMDVIQRDLNKLEKWAHEDLIKFHKSKCKVHLVSCPSIAGSGQS</sequence>
<evidence type="ECO:0000313" key="3">
    <source>
        <dbReference type="EMBL" id="KAJ7417840.1"/>
    </source>
</evidence>
<accession>A0ABQ9DBG4</accession>
<dbReference type="PANTHER" id="PTHR33332">
    <property type="entry name" value="REVERSE TRANSCRIPTASE DOMAIN-CONTAINING PROTEIN"/>
    <property type="match status" value="1"/>
</dbReference>
<dbReference type="EMBL" id="WHWB01033729">
    <property type="protein sequence ID" value="KAJ7417840.1"/>
    <property type="molecule type" value="Genomic_DNA"/>
</dbReference>
<dbReference type="Proteomes" id="UP001145742">
    <property type="component" value="Unassembled WGS sequence"/>
</dbReference>
<reference evidence="3" key="1">
    <citation type="submission" date="2019-10" db="EMBL/GenBank/DDBJ databases">
        <authorList>
            <person name="Soares A.E.R."/>
            <person name="Aleixo A."/>
            <person name="Schneider P."/>
            <person name="Miyaki C.Y."/>
            <person name="Schneider M.P."/>
            <person name="Mello C."/>
            <person name="Vasconcelos A.T.R."/>
        </authorList>
    </citation>
    <scope>NUCLEOTIDE SEQUENCE</scope>
    <source>
        <tissue evidence="3">Muscle</tissue>
    </source>
</reference>
<comment type="caution">
    <text evidence="3">The sequence shown here is derived from an EMBL/GenBank/DDBJ whole genome shotgun (WGS) entry which is preliminary data.</text>
</comment>
<organism evidence="3 4">
    <name type="scientific">Willisornis vidua</name>
    <name type="common">Xingu scale-backed antbird</name>
    <dbReference type="NCBI Taxonomy" id="1566151"/>
    <lineage>
        <taxon>Eukaryota</taxon>
        <taxon>Metazoa</taxon>
        <taxon>Chordata</taxon>
        <taxon>Craniata</taxon>
        <taxon>Vertebrata</taxon>
        <taxon>Euteleostomi</taxon>
        <taxon>Archelosauria</taxon>
        <taxon>Archosauria</taxon>
        <taxon>Dinosauria</taxon>
        <taxon>Saurischia</taxon>
        <taxon>Theropoda</taxon>
        <taxon>Coelurosauria</taxon>
        <taxon>Aves</taxon>
        <taxon>Neognathae</taxon>
        <taxon>Neoaves</taxon>
        <taxon>Telluraves</taxon>
        <taxon>Australaves</taxon>
        <taxon>Passeriformes</taxon>
        <taxon>Thamnophilidae</taxon>
        <taxon>Willisornis</taxon>
    </lineage>
</organism>
<keyword evidence="4" id="KW-1185">Reference proteome</keyword>
<dbReference type="InterPro" id="IPR000477">
    <property type="entry name" value="RT_dom"/>
</dbReference>
<gene>
    <name evidence="3" type="ORF">WISP_62409</name>
</gene>
<name>A0ABQ9DBG4_9PASS</name>
<feature type="signal peptide" evidence="1">
    <location>
        <begin position="1"/>
        <end position="15"/>
    </location>
</feature>
<evidence type="ECO:0000259" key="2">
    <source>
        <dbReference type="Pfam" id="PF00078"/>
    </source>
</evidence>
<keyword evidence="1" id="KW-0732">Signal</keyword>